<dbReference type="PANTHER" id="PTHR35459">
    <property type="entry name" value="T1N6.14 PROTEIN"/>
    <property type="match status" value="1"/>
</dbReference>
<gene>
    <name evidence="2" type="ORF">Cni_G22310</name>
</gene>
<name>A0AAQ3KRP5_9LILI</name>
<evidence type="ECO:0000313" key="2">
    <source>
        <dbReference type="EMBL" id="WOL13540.1"/>
    </source>
</evidence>
<dbReference type="AlphaFoldDB" id="A0AAQ3KRP5"/>
<reference evidence="2 3" key="1">
    <citation type="submission" date="2023-10" db="EMBL/GenBank/DDBJ databases">
        <title>Chromosome-scale genome assembly provides insights into flower coloration mechanisms of Canna indica.</title>
        <authorList>
            <person name="Li C."/>
        </authorList>
    </citation>
    <scope>NUCLEOTIDE SEQUENCE [LARGE SCALE GENOMIC DNA]</scope>
    <source>
        <tissue evidence="2">Flower</tissue>
    </source>
</reference>
<dbReference type="PANTHER" id="PTHR35459:SF2">
    <property type="entry name" value="T1N6.14 PROTEIN"/>
    <property type="match status" value="1"/>
</dbReference>
<evidence type="ECO:0000256" key="1">
    <source>
        <dbReference type="SAM" id="MobiDB-lite"/>
    </source>
</evidence>
<accession>A0AAQ3KRP5</accession>
<proteinExistence type="predicted"/>
<keyword evidence="3" id="KW-1185">Reference proteome</keyword>
<dbReference type="Proteomes" id="UP001327560">
    <property type="component" value="Chromosome 7"/>
</dbReference>
<feature type="region of interest" description="Disordered" evidence="1">
    <location>
        <begin position="1"/>
        <end position="32"/>
    </location>
</feature>
<evidence type="ECO:0000313" key="3">
    <source>
        <dbReference type="Proteomes" id="UP001327560"/>
    </source>
</evidence>
<dbReference type="EMBL" id="CP136896">
    <property type="protein sequence ID" value="WOL13540.1"/>
    <property type="molecule type" value="Genomic_DNA"/>
</dbReference>
<protein>
    <submittedName>
        <fullName evidence="2">Uncharacterized protein</fullName>
    </submittedName>
</protein>
<organism evidence="2 3">
    <name type="scientific">Canna indica</name>
    <name type="common">Indian-shot</name>
    <dbReference type="NCBI Taxonomy" id="4628"/>
    <lineage>
        <taxon>Eukaryota</taxon>
        <taxon>Viridiplantae</taxon>
        <taxon>Streptophyta</taxon>
        <taxon>Embryophyta</taxon>
        <taxon>Tracheophyta</taxon>
        <taxon>Spermatophyta</taxon>
        <taxon>Magnoliopsida</taxon>
        <taxon>Liliopsida</taxon>
        <taxon>Zingiberales</taxon>
        <taxon>Cannaceae</taxon>
        <taxon>Canna</taxon>
    </lineage>
</organism>
<sequence length="149" mass="16824">MEKTDRPPPAVPSSAPNQAEAMTGEASHTRNKKNMADLVEEFRNSDYYKLRLLVKNLRPLFVEAIWTPDLQSSSVAHDILNQMNIMIELTKKIRGDVVSSKECEKLSEVESTSKVKKKEPSKIALENEKLKAQHEAIHALTVENEKLKA</sequence>